<gene>
    <name evidence="2" type="primary">LOC112452320</name>
</gene>
<dbReference type="Proteomes" id="UP000504618">
    <property type="component" value="Unplaced"/>
</dbReference>
<organism evidence="1 2">
    <name type="scientific">Temnothorax curvispinosus</name>
    <dbReference type="NCBI Taxonomy" id="300111"/>
    <lineage>
        <taxon>Eukaryota</taxon>
        <taxon>Metazoa</taxon>
        <taxon>Ecdysozoa</taxon>
        <taxon>Arthropoda</taxon>
        <taxon>Hexapoda</taxon>
        <taxon>Insecta</taxon>
        <taxon>Pterygota</taxon>
        <taxon>Neoptera</taxon>
        <taxon>Endopterygota</taxon>
        <taxon>Hymenoptera</taxon>
        <taxon>Apocrita</taxon>
        <taxon>Aculeata</taxon>
        <taxon>Formicoidea</taxon>
        <taxon>Formicidae</taxon>
        <taxon>Myrmicinae</taxon>
        <taxon>Temnothorax</taxon>
    </lineage>
</organism>
<proteinExistence type="predicted"/>
<dbReference type="RefSeq" id="XP_024868219.1">
    <property type="nucleotide sequence ID" value="XM_025012451.1"/>
</dbReference>
<protein>
    <submittedName>
        <fullName evidence="2">Uncharacterized protein LOC112452320</fullName>
    </submittedName>
</protein>
<keyword evidence="1" id="KW-1185">Reference proteome</keyword>
<sequence>MGGCVAPFCNNSTAKGYIMKIFPRDPGLYGHRMFRVKIGYQQTILFFVHFAPEMWEANRKHKLKRDAIPTIFGFFLKKQVLTKDAENDGSSENNINEITSIIPSNKCTNEEATDDDKNTEVNIETVIINDTSELITLSANISPITECNET</sequence>
<dbReference type="GeneID" id="112452320"/>
<evidence type="ECO:0000313" key="2">
    <source>
        <dbReference type="RefSeq" id="XP_024868219.1"/>
    </source>
</evidence>
<feature type="non-terminal residue" evidence="2">
    <location>
        <position position="150"/>
    </location>
</feature>
<dbReference type="OrthoDB" id="7698091at2759"/>
<dbReference type="AlphaFoldDB" id="A0A6J1PFA8"/>
<accession>A0A6J1PFA8</accession>
<name>A0A6J1PFA8_9HYME</name>
<reference evidence="2" key="1">
    <citation type="submission" date="2025-08" db="UniProtKB">
        <authorList>
            <consortium name="RefSeq"/>
        </authorList>
    </citation>
    <scope>IDENTIFICATION</scope>
    <source>
        <tissue evidence="2">Whole body</tissue>
    </source>
</reference>
<evidence type="ECO:0000313" key="1">
    <source>
        <dbReference type="Proteomes" id="UP000504618"/>
    </source>
</evidence>